<dbReference type="GO" id="GO:0097163">
    <property type="term" value="F:sulfur carrier activity"/>
    <property type="evidence" value="ECO:0007669"/>
    <property type="project" value="TreeGrafter"/>
</dbReference>
<dbReference type="InterPro" id="IPR043163">
    <property type="entry name" value="DsrC-like_N"/>
</dbReference>
<evidence type="ECO:0000256" key="1">
    <source>
        <dbReference type="ARBA" id="ARBA00004496"/>
    </source>
</evidence>
<reference evidence="4" key="1">
    <citation type="submission" date="2018-06" db="EMBL/GenBank/DDBJ databases">
        <authorList>
            <person name="Zhirakovskaya E."/>
        </authorList>
    </citation>
    <scope>NUCLEOTIDE SEQUENCE</scope>
</reference>
<evidence type="ECO:0000256" key="2">
    <source>
        <dbReference type="ARBA" id="ARBA00005718"/>
    </source>
</evidence>
<dbReference type="GO" id="GO:0005737">
    <property type="term" value="C:cytoplasm"/>
    <property type="evidence" value="ECO:0007669"/>
    <property type="project" value="UniProtKB-SubCell"/>
</dbReference>
<keyword evidence="3" id="KW-0963">Cytoplasm</keyword>
<dbReference type="EMBL" id="UOFU01000120">
    <property type="protein sequence ID" value="VAW97517.1"/>
    <property type="molecule type" value="Genomic_DNA"/>
</dbReference>
<sequence>MSQLVVNGNPFNLTANGRLANLADWSPDLARAIAKDEGLTLTDAHWDIITLMRDYYATYNIPPILKLLKREIAKRVGPERATDEALNTLFPGGATYQGSKIAGIPVPMLDSELEQSSRVRKTETTSSTPYYRDSFEFKGRQIKVYPSGNLVNPEEWNEELAEQLAEKEGIGLTDAHWVVLCYLRKFYFQYGITPMVKILMKHMREELGNEVSDRDALYRLFPGGPSRQGSRIAGLPKPQGCIDD</sequence>
<name>A0A3B1ADC6_9ZZZZ</name>
<dbReference type="AlphaFoldDB" id="A0A3B1ADC6"/>
<dbReference type="InterPro" id="IPR007453">
    <property type="entry name" value="DsrC/TusE"/>
</dbReference>
<dbReference type="Gene3D" id="1.10.10.370">
    <property type="entry name" value="DsrC-like protein, C-terminal domain"/>
    <property type="match status" value="2"/>
</dbReference>
<comment type="similarity">
    <text evidence="2">Belongs to the DsrC/TusE family.</text>
</comment>
<gene>
    <name evidence="4" type="ORF">MNBD_GAMMA20-129</name>
</gene>
<accession>A0A3B1ADC6</accession>
<dbReference type="Gene3D" id="3.30.1420.10">
    <property type="match status" value="2"/>
</dbReference>
<dbReference type="PANTHER" id="PTHR37010">
    <property type="entry name" value="SULFURTRANSFERASE TUSE"/>
    <property type="match status" value="1"/>
</dbReference>
<dbReference type="NCBIfam" id="TIGR03342">
    <property type="entry name" value="dsrC_tusE_dsvC"/>
    <property type="match status" value="2"/>
</dbReference>
<proteinExistence type="inferred from homology"/>
<dbReference type="Pfam" id="PF04358">
    <property type="entry name" value="DsrC"/>
    <property type="match status" value="2"/>
</dbReference>
<comment type="subcellular location">
    <subcellularLocation>
        <location evidence="1">Cytoplasm</location>
    </subcellularLocation>
</comment>
<evidence type="ECO:0000256" key="3">
    <source>
        <dbReference type="ARBA" id="ARBA00022490"/>
    </source>
</evidence>
<organism evidence="4">
    <name type="scientific">hydrothermal vent metagenome</name>
    <dbReference type="NCBI Taxonomy" id="652676"/>
    <lineage>
        <taxon>unclassified sequences</taxon>
        <taxon>metagenomes</taxon>
        <taxon>ecological metagenomes</taxon>
    </lineage>
</organism>
<evidence type="ECO:0000313" key="4">
    <source>
        <dbReference type="EMBL" id="VAW97517.1"/>
    </source>
</evidence>
<protein>
    <recommendedName>
        <fullName evidence="5">TusE/DsrC/DsvC family sulfur relay protein</fullName>
    </recommendedName>
</protein>
<dbReference type="GO" id="GO:0002143">
    <property type="term" value="P:tRNA wobble position uridine thiolation"/>
    <property type="evidence" value="ECO:0007669"/>
    <property type="project" value="TreeGrafter"/>
</dbReference>
<dbReference type="PANTHER" id="PTHR37010:SF1">
    <property type="entry name" value="SULFURTRANSFERASE TUSE"/>
    <property type="match status" value="1"/>
</dbReference>
<dbReference type="SUPFAM" id="SSF69721">
    <property type="entry name" value="DsrC, the gamma subunit of dissimilatory sulfite reductase"/>
    <property type="match status" value="2"/>
</dbReference>
<evidence type="ECO:0008006" key="5">
    <source>
        <dbReference type="Google" id="ProtNLM"/>
    </source>
</evidence>
<dbReference type="InterPro" id="IPR025526">
    <property type="entry name" value="DsrC-like_dom_sf"/>
</dbReference>
<dbReference type="InterPro" id="IPR042072">
    <property type="entry name" value="DsrC-like_C"/>
</dbReference>